<evidence type="ECO:0000259" key="1">
    <source>
        <dbReference type="PROSITE" id="PS51186"/>
    </source>
</evidence>
<comment type="caution">
    <text evidence="2">The sequence shown here is derived from an EMBL/GenBank/DDBJ whole genome shotgun (WGS) entry which is preliminary data.</text>
</comment>
<proteinExistence type="predicted"/>
<gene>
    <name evidence="2" type="ORF">G113_20122</name>
</gene>
<evidence type="ECO:0000313" key="2">
    <source>
        <dbReference type="EMBL" id="EOD53353.1"/>
    </source>
</evidence>
<feature type="domain" description="N-acetyltransferase" evidence="1">
    <location>
        <begin position="52"/>
        <end position="193"/>
    </location>
</feature>
<dbReference type="GO" id="GO:0016747">
    <property type="term" value="F:acyltransferase activity, transferring groups other than amino-acyl groups"/>
    <property type="evidence" value="ECO:0007669"/>
    <property type="project" value="InterPro"/>
</dbReference>
<protein>
    <submittedName>
        <fullName evidence="2">GCN5-related N-acetyltransferase</fullName>
    </submittedName>
</protein>
<dbReference type="Gene3D" id="3.40.630.30">
    <property type="match status" value="1"/>
</dbReference>
<sequence length="221" mass="24581">MPRYLCWPQDEVRLGRGLAGWQPALSRAELPLAMTLAGVTCLLAELGPADETRIVQAFEGLSQHSVYLRFMRAKQHPTADQVTFFLHYPRDKQISLLLSDSLGEPLAQAQSIRRLHPDRAEFSCIVADHFQHRGAGRRLLLALAILARGEGIREWTAEVLAQNRPMLALLKSLGLPLTLVTGRELIFVRLDLSALDPLLARPGRTQVDGSPRQRGPKTKGE</sequence>
<accession>R1F009</accession>
<keyword evidence="3" id="KW-1185">Reference proteome</keyword>
<dbReference type="Proteomes" id="UP000013526">
    <property type="component" value="Unassembled WGS sequence"/>
</dbReference>
<organism evidence="2 3">
    <name type="scientific">Aeromonas molluscorum 848</name>
    <dbReference type="NCBI Taxonomy" id="1268236"/>
    <lineage>
        <taxon>Bacteria</taxon>
        <taxon>Pseudomonadati</taxon>
        <taxon>Pseudomonadota</taxon>
        <taxon>Gammaproteobacteria</taxon>
        <taxon>Aeromonadales</taxon>
        <taxon>Aeromonadaceae</taxon>
        <taxon>Aeromonas</taxon>
    </lineage>
</organism>
<dbReference type="RefSeq" id="WP_005910731.1">
    <property type="nucleotide sequence ID" value="NZ_AQGQ01000242.1"/>
</dbReference>
<dbReference type="Pfam" id="PF00583">
    <property type="entry name" value="Acetyltransf_1"/>
    <property type="match status" value="1"/>
</dbReference>
<dbReference type="SUPFAM" id="SSF55729">
    <property type="entry name" value="Acyl-CoA N-acyltransferases (Nat)"/>
    <property type="match status" value="1"/>
</dbReference>
<reference evidence="2 3" key="1">
    <citation type="journal article" date="2013" name="Genome Announc.">
        <title>Draft Genome Sequence of Aeromonas molluscorum Strain 848TT, Isolated from Bivalve Molluscs.</title>
        <authorList>
            <person name="Spataro N."/>
            <person name="Farfan M."/>
            <person name="Albarral V."/>
            <person name="Sanglas A."/>
            <person name="Loren J.G."/>
            <person name="Fuste M.C."/>
            <person name="Bosch E."/>
        </authorList>
    </citation>
    <scope>NUCLEOTIDE SEQUENCE [LARGE SCALE GENOMIC DNA]</scope>
    <source>
        <strain evidence="2 3">848</strain>
    </source>
</reference>
<dbReference type="PATRIC" id="fig|1268236.3.peg.3893"/>
<dbReference type="AlphaFoldDB" id="R1F009"/>
<name>R1F009_9GAMM</name>
<dbReference type="PROSITE" id="PS51186">
    <property type="entry name" value="GNAT"/>
    <property type="match status" value="1"/>
</dbReference>
<dbReference type="EMBL" id="AQGQ01000242">
    <property type="protein sequence ID" value="EOD53353.1"/>
    <property type="molecule type" value="Genomic_DNA"/>
</dbReference>
<dbReference type="InterPro" id="IPR016181">
    <property type="entry name" value="Acyl_CoA_acyltransferase"/>
</dbReference>
<dbReference type="InterPro" id="IPR000182">
    <property type="entry name" value="GNAT_dom"/>
</dbReference>
<dbReference type="OrthoDB" id="6397883at2"/>
<keyword evidence="2" id="KW-0808">Transferase</keyword>
<evidence type="ECO:0000313" key="3">
    <source>
        <dbReference type="Proteomes" id="UP000013526"/>
    </source>
</evidence>